<evidence type="ECO:0000256" key="10">
    <source>
        <dbReference type="HAMAP-Rule" id="MF_00454"/>
    </source>
</evidence>
<comment type="subcellular location">
    <subcellularLocation>
        <location evidence="1 10">Cell membrane</location>
        <topology evidence="1 10">Multi-pass membrane protein</topology>
    </subcellularLocation>
</comment>
<evidence type="ECO:0000313" key="12">
    <source>
        <dbReference type="Proteomes" id="UP000199417"/>
    </source>
</evidence>
<name>A0A1G6XMX2_9NOCA</name>
<evidence type="ECO:0000256" key="9">
    <source>
        <dbReference type="ARBA" id="ARBA00049940"/>
    </source>
</evidence>
<comment type="function">
    <text evidence="9 10">Fluoride-specific ion channel. Important for reducing fluoride concentration in the cell, thus reducing its toxicity.</text>
</comment>
<evidence type="ECO:0000256" key="1">
    <source>
        <dbReference type="ARBA" id="ARBA00004651"/>
    </source>
</evidence>
<dbReference type="GO" id="GO:0046872">
    <property type="term" value="F:metal ion binding"/>
    <property type="evidence" value="ECO:0007669"/>
    <property type="project" value="UniProtKB-KW"/>
</dbReference>
<evidence type="ECO:0000256" key="8">
    <source>
        <dbReference type="ARBA" id="ARBA00035585"/>
    </source>
</evidence>
<accession>A0A1G6XMX2</accession>
<dbReference type="EMBL" id="FNAB01000006">
    <property type="protein sequence ID" value="SDD79103.1"/>
    <property type="molecule type" value="Genomic_DNA"/>
</dbReference>
<dbReference type="STRING" id="168276.SAMN05444580_106268"/>
<evidence type="ECO:0000256" key="2">
    <source>
        <dbReference type="ARBA" id="ARBA00022475"/>
    </source>
</evidence>
<keyword evidence="2 10" id="KW-1003">Cell membrane</keyword>
<evidence type="ECO:0000256" key="3">
    <source>
        <dbReference type="ARBA" id="ARBA00022692"/>
    </source>
</evidence>
<dbReference type="GO" id="GO:0062054">
    <property type="term" value="F:fluoride channel activity"/>
    <property type="evidence" value="ECO:0007669"/>
    <property type="project" value="UniProtKB-UniRule"/>
</dbReference>
<keyword evidence="12" id="KW-1185">Reference proteome</keyword>
<keyword evidence="10" id="KW-0813">Transport</keyword>
<feature type="transmembrane region" description="Helical" evidence="10">
    <location>
        <begin position="96"/>
        <end position="118"/>
    </location>
</feature>
<evidence type="ECO:0000256" key="6">
    <source>
        <dbReference type="ARBA" id="ARBA00023303"/>
    </source>
</evidence>
<comment type="catalytic activity">
    <reaction evidence="8">
        <text>fluoride(in) = fluoride(out)</text>
        <dbReference type="Rhea" id="RHEA:76159"/>
        <dbReference type="ChEBI" id="CHEBI:17051"/>
    </reaction>
    <physiologicalReaction direction="left-to-right" evidence="8">
        <dbReference type="Rhea" id="RHEA:76160"/>
    </physiologicalReaction>
</comment>
<protein>
    <recommendedName>
        <fullName evidence="10">Fluoride-specific ion channel FluC</fullName>
    </recommendedName>
</protein>
<dbReference type="GO" id="GO:0140114">
    <property type="term" value="P:cellular detoxification of fluoride"/>
    <property type="evidence" value="ECO:0007669"/>
    <property type="project" value="UniProtKB-UniRule"/>
</dbReference>
<reference evidence="11 12" key="1">
    <citation type="submission" date="2016-10" db="EMBL/GenBank/DDBJ databases">
        <authorList>
            <person name="de Groot N.N."/>
        </authorList>
    </citation>
    <scope>NUCLEOTIDE SEQUENCE [LARGE SCALE GENOMIC DNA]</scope>
    <source>
        <strain evidence="11 12">JCM 11308</strain>
    </source>
</reference>
<dbReference type="PANTHER" id="PTHR28259:SF1">
    <property type="entry name" value="FLUORIDE EXPORT PROTEIN 1-RELATED"/>
    <property type="match status" value="1"/>
</dbReference>
<feature type="transmembrane region" description="Helical" evidence="10">
    <location>
        <begin position="65"/>
        <end position="84"/>
    </location>
</feature>
<dbReference type="HAMAP" id="MF_00454">
    <property type="entry name" value="FluC"/>
    <property type="match status" value="1"/>
</dbReference>
<keyword evidence="10" id="KW-0915">Sodium</keyword>
<keyword evidence="3 10" id="KW-0812">Transmembrane</keyword>
<dbReference type="GO" id="GO:0005886">
    <property type="term" value="C:plasma membrane"/>
    <property type="evidence" value="ECO:0007669"/>
    <property type="project" value="UniProtKB-SubCell"/>
</dbReference>
<comment type="similarity">
    <text evidence="7 10">Belongs to the fluoride channel Fluc/FEX (TC 1.A.43) family.</text>
</comment>
<dbReference type="Proteomes" id="UP000199417">
    <property type="component" value="Unassembled WGS sequence"/>
</dbReference>
<organism evidence="11 12">
    <name type="scientific">Rhodococcus tukisamuensis</name>
    <dbReference type="NCBI Taxonomy" id="168276"/>
    <lineage>
        <taxon>Bacteria</taxon>
        <taxon>Bacillati</taxon>
        <taxon>Actinomycetota</taxon>
        <taxon>Actinomycetes</taxon>
        <taxon>Mycobacteriales</taxon>
        <taxon>Nocardiaceae</taxon>
        <taxon>Rhodococcus</taxon>
    </lineage>
</organism>
<keyword evidence="5 10" id="KW-0472">Membrane</keyword>
<comment type="activity regulation">
    <text evidence="10">Na(+) is not transported, but it plays an essential structural role and its presence is essential for fluoride channel function.</text>
</comment>
<dbReference type="AlphaFoldDB" id="A0A1G6XMX2"/>
<feature type="binding site" evidence="10">
    <location>
        <position position="72"/>
    </location>
    <ligand>
        <name>Na(+)</name>
        <dbReference type="ChEBI" id="CHEBI:29101"/>
        <note>structural</note>
    </ligand>
</feature>
<evidence type="ECO:0000313" key="11">
    <source>
        <dbReference type="EMBL" id="SDD79103.1"/>
    </source>
</evidence>
<feature type="transmembrane region" description="Helical" evidence="10">
    <location>
        <begin position="31"/>
        <end position="53"/>
    </location>
</feature>
<dbReference type="Pfam" id="PF02537">
    <property type="entry name" value="CRCB"/>
    <property type="match status" value="1"/>
</dbReference>
<keyword evidence="10" id="KW-0479">Metal-binding</keyword>
<keyword evidence="4 10" id="KW-1133">Transmembrane helix</keyword>
<keyword evidence="10" id="KW-0406">Ion transport</keyword>
<evidence type="ECO:0000256" key="5">
    <source>
        <dbReference type="ARBA" id="ARBA00023136"/>
    </source>
</evidence>
<dbReference type="PANTHER" id="PTHR28259">
    <property type="entry name" value="FLUORIDE EXPORT PROTEIN 1-RELATED"/>
    <property type="match status" value="1"/>
</dbReference>
<feature type="binding site" evidence="10">
    <location>
        <position position="75"/>
    </location>
    <ligand>
        <name>Na(+)</name>
        <dbReference type="ChEBI" id="CHEBI:29101"/>
        <note>structural</note>
    </ligand>
</feature>
<dbReference type="InterPro" id="IPR003691">
    <property type="entry name" value="FluC"/>
</dbReference>
<proteinExistence type="inferred from homology"/>
<dbReference type="NCBIfam" id="TIGR00494">
    <property type="entry name" value="crcB"/>
    <property type="match status" value="1"/>
</dbReference>
<evidence type="ECO:0000256" key="4">
    <source>
        <dbReference type="ARBA" id="ARBA00022989"/>
    </source>
</evidence>
<evidence type="ECO:0000256" key="7">
    <source>
        <dbReference type="ARBA" id="ARBA00035120"/>
    </source>
</evidence>
<gene>
    <name evidence="10" type="primary">fluC</name>
    <name evidence="10" type="synonym">crcB</name>
    <name evidence="11" type="ORF">SAMN05444580_106268</name>
</gene>
<keyword evidence="6 10" id="KW-0407">Ion channel</keyword>
<sequence length="130" mass="13303">MLAVISVGGGLGALARYGLERAIPAEAGHIPWATLLTNVLGCFLIGIVTVVVTEVYSAPALVRPLLVTGFLGGFTTFSTYAVEVHGLAYEGHLPVAVFYLFGTLLLALGAALAGLTAARFAAGALTERGD</sequence>